<sequence length="261" mass="29587">MQYWQIWKDHAVSTHSSSYNIDKTNFESDSNFHRDKSASCNLGLDLGPRPTTVIGIPPNRNRTSFRNELKEKSPKKKVNFQEKKNDPVEKKDVCSSNLSEEKSVSVVSLASLTNENIAFIDEGRELTDRTSMVTESDDAKRDCDHLQITHEKVKDAVLAEVKIHDIIKKFDEHKQETVVKPKIYPRSQIKKPPDVPQKPDSSKKPVVPPRSVTTKIRGRLDKSHSTPAYDLTGDENVPVEKFVVEKTQAEIIGQFLVVPTI</sequence>
<feature type="region of interest" description="Disordered" evidence="1">
    <location>
        <begin position="181"/>
        <end position="232"/>
    </location>
</feature>
<protein>
    <submittedName>
        <fullName evidence="2">Uncharacterized protein</fullName>
    </submittedName>
</protein>
<gene>
    <name evidence="2" type="ORF">GEV33_003514</name>
</gene>
<organism evidence="2 3">
    <name type="scientific">Tenebrio molitor</name>
    <name type="common">Yellow mealworm beetle</name>
    <dbReference type="NCBI Taxonomy" id="7067"/>
    <lineage>
        <taxon>Eukaryota</taxon>
        <taxon>Metazoa</taxon>
        <taxon>Ecdysozoa</taxon>
        <taxon>Arthropoda</taxon>
        <taxon>Hexapoda</taxon>
        <taxon>Insecta</taxon>
        <taxon>Pterygota</taxon>
        <taxon>Neoptera</taxon>
        <taxon>Endopterygota</taxon>
        <taxon>Coleoptera</taxon>
        <taxon>Polyphaga</taxon>
        <taxon>Cucujiformia</taxon>
        <taxon>Tenebrionidae</taxon>
        <taxon>Tenebrio</taxon>
    </lineage>
</organism>
<proteinExistence type="predicted"/>
<name>A0A8J6LHQ2_TENMO</name>
<keyword evidence="3" id="KW-1185">Reference proteome</keyword>
<evidence type="ECO:0000313" key="3">
    <source>
        <dbReference type="Proteomes" id="UP000719412"/>
    </source>
</evidence>
<comment type="caution">
    <text evidence="2">The sequence shown here is derived from an EMBL/GenBank/DDBJ whole genome shotgun (WGS) entry which is preliminary data.</text>
</comment>
<accession>A0A8J6LHQ2</accession>
<reference evidence="2" key="1">
    <citation type="journal article" date="2020" name="J Insects Food Feed">
        <title>The yellow mealworm (Tenebrio molitor) genome: a resource for the emerging insects as food and feed industry.</title>
        <authorList>
            <person name="Eriksson T."/>
            <person name="Andere A."/>
            <person name="Kelstrup H."/>
            <person name="Emery V."/>
            <person name="Picard C."/>
        </authorList>
    </citation>
    <scope>NUCLEOTIDE SEQUENCE</scope>
    <source>
        <strain evidence="2">Stoneville</strain>
        <tissue evidence="2">Whole head</tissue>
    </source>
</reference>
<reference evidence="2" key="2">
    <citation type="submission" date="2021-08" db="EMBL/GenBank/DDBJ databases">
        <authorList>
            <person name="Eriksson T."/>
        </authorList>
    </citation>
    <scope>NUCLEOTIDE SEQUENCE</scope>
    <source>
        <strain evidence="2">Stoneville</strain>
        <tissue evidence="2">Whole head</tissue>
    </source>
</reference>
<dbReference type="AlphaFoldDB" id="A0A8J6LHQ2"/>
<evidence type="ECO:0000256" key="1">
    <source>
        <dbReference type="SAM" id="MobiDB-lite"/>
    </source>
</evidence>
<evidence type="ECO:0000313" key="2">
    <source>
        <dbReference type="EMBL" id="KAH0819277.1"/>
    </source>
</evidence>
<dbReference type="EMBL" id="JABDTM020014983">
    <property type="protein sequence ID" value="KAH0819277.1"/>
    <property type="molecule type" value="Genomic_DNA"/>
</dbReference>
<feature type="region of interest" description="Disordered" evidence="1">
    <location>
        <begin position="58"/>
        <end position="85"/>
    </location>
</feature>
<dbReference type="Proteomes" id="UP000719412">
    <property type="component" value="Unassembled WGS sequence"/>
</dbReference>